<organism evidence="4 5">
    <name type="scientific">Komagataeibacter intermedius AF2</name>
    <dbReference type="NCBI Taxonomy" id="1458464"/>
    <lineage>
        <taxon>Bacteria</taxon>
        <taxon>Pseudomonadati</taxon>
        <taxon>Pseudomonadota</taxon>
        <taxon>Alphaproteobacteria</taxon>
        <taxon>Acetobacterales</taxon>
        <taxon>Acetobacteraceae</taxon>
        <taxon>Komagataeibacter</taxon>
    </lineage>
</organism>
<evidence type="ECO:0000256" key="1">
    <source>
        <dbReference type="ARBA" id="ARBA00023125"/>
    </source>
</evidence>
<accession>A0A0N0MEJ0</accession>
<proteinExistence type="predicted"/>
<dbReference type="PROSITE" id="PS51755">
    <property type="entry name" value="OMPR_PHOB"/>
    <property type="match status" value="1"/>
</dbReference>
<sequence length="115" mass="13032">MAVMQDEIYRVGKLSLDVGRHVLAGPRGEVLLARVPFRIMEKLMRREGVIQSQDAITQAIWSDPDDEPDDPGRVIREKISKLRGLICLIGTEGPSGVEIRNEREVGYYIQSRKSR</sequence>
<evidence type="ECO:0000256" key="2">
    <source>
        <dbReference type="PROSITE-ProRule" id="PRU01091"/>
    </source>
</evidence>
<dbReference type="InterPro" id="IPR036388">
    <property type="entry name" value="WH-like_DNA-bd_sf"/>
</dbReference>
<feature type="domain" description="OmpR/PhoB-type" evidence="3">
    <location>
        <begin position="6"/>
        <end position="111"/>
    </location>
</feature>
<keyword evidence="1 2" id="KW-0238">DNA-binding</keyword>
<dbReference type="SUPFAM" id="SSF46894">
    <property type="entry name" value="C-terminal effector domain of the bipartite response regulators"/>
    <property type="match status" value="1"/>
</dbReference>
<dbReference type="InterPro" id="IPR016032">
    <property type="entry name" value="Sig_transdc_resp-reg_C-effctor"/>
</dbReference>
<protein>
    <recommendedName>
        <fullName evidence="3">OmpR/PhoB-type domain-containing protein</fullName>
    </recommendedName>
</protein>
<reference evidence="4 5" key="1">
    <citation type="submission" date="2015-07" db="EMBL/GenBank/DDBJ databases">
        <title>Draft Genome Sequence of Komagataeibacter intermedius Strain AF2, Isolated from Kombucha Tea.</title>
        <authorList>
            <person name="Santos R.A."/>
            <person name="Berretta A.A."/>
            <person name="Barud H.S."/>
            <person name="Ribeiro S.J."/>
            <person name="Gonzalez-Garcia L.N."/>
            <person name="Zucchi T.D."/>
            <person name="Goldman G.H."/>
            <person name="Riano-Pachon D.M."/>
        </authorList>
    </citation>
    <scope>NUCLEOTIDE SEQUENCE [LARGE SCALE GENOMIC DNA]</scope>
    <source>
        <strain evidence="4 5">AF2</strain>
    </source>
</reference>
<evidence type="ECO:0000313" key="5">
    <source>
        <dbReference type="Proteomes" id="UP000031553"/>
    </source>
</evidence>
<dbReference type="InterPro" id="IPR001867">
    <property type="entry name" value="OmpR/PhoB-type_DNA-bd"/>
</dbReference>
<dbReference type="GO" id="GO:0006355">
    <property type="term" value="P:regulation of DNA-templated transcription"/>
    <property type="evidence" value="ECO:0007669"/>
    <property type="project" value="InterPro"/>
</dbReference>
<gene>
    <name evidence="4" type="ORF">GLUCOINTEAF2_0202707</name>
</gene>
<dbReference type="Gene3D" id="1.10.10.10">
    <property type="entry name" value="Winged helix-like DNA-binding domain superfamily/Winged helix DNA-binding domain"/>
    <property type="match status" value="1"/>
</dbReference>
<dbReference type="Proteomes" id="UP000031553">
    <property type="component" value="Unassembled WGS sequence"/>
</dbReference>
<dbReference type="GO" id="GO:0000160">
    <property type="term" value="P:phosphorelay signal transduction system"/>
    <property type="evidence" value="ECO:0007669"/>
    <property type="project" value="InterPro"/>
</dbReference>
<dbReference type="EMBL" id="JUFX02000199">
    <property type="protein sequence ID" value="KPH86503.1"/>
    <property type="molecule type" value="Genomic_DNA"/>
</dbReference>
<dbReference type="Pfam" id="PF00486">
    <property type="entry name" value="Trans_reg_C"/>
    <property type="match status" value="1"/>
</dbReference>
<dbReference type="GO" id="GO:0003677">
    <property type="term" value="F:DNA binding"/>
    <property type="evidence" value="ECO:0007669"/>
    <property type="project" value="UniProtKB-UniRule"/>
</dbReference>
<dbReference type="AlphaFoldDB" id="A0A0N0MEJ0"/>
<name>A0A0N0MEJ0_9PROT</name>
<dbReference type="SMART" id="SM00862">
    <property type="entry name" value="Trans_reg_C"/>
    <property type="match status" value="1"/>
</dbReference>
<evidence type="ECO:0000259" key="3">
    <source>
        <dbReference type="PROSITE" id="PS51755"/>
    </source>
</evidence>
<evidence type="ECO:0000313" key="4">
    <source>
        <dbReference type="EMBL" id="KPH86503.1"/>
    </source>
</evidence>
<comment type="caution">
    <text evidence="4">The sequence shown here is derived from an EMBL/GenBank/DDBJ whole genome shotgun (WGS) entry which is preliminary data.</text>
</comment>
<feature type="DNA-binding region" description="OmpR/PhoB-type" evidence="2">
    <location>
        <begin position="6"/>
        <end position="111"/>
    </location>
</feature>